<dbReference type="EMBL" id="JACHNH010000001">
    <property type="protein sequence ID" value="MBB4764671.1"/>
    <property type="molecule type" value="Genomic_DNA"/>
</dbReference>
<evidence type="ECO:0000313" key="3">
    <source>
        <dbReference type="Proteomes" id="UP000578112"/>
    </source>
</evidence>
<name>A0A7W7I1T0_9ACTN</name>
<reference evidence="2 3" key="1">
    <citation type="submission" date="2020-08" db="EMBL/GenBank/DDBJ databases">
        <title>Sequencing the genomes of 1000 actinobacteria strains.</title>
        <authorList>
            <person name="Klenk H.-P."/>
        </authorList>
    </citation>
    <scope>NUCLEOTIDE SEQUENCE [LARGE SCALE GENOMIC DNA]</scope>
    <source>
        <strain evidence="2 3">DSM 43149</strain>
    </source>
</reference>
<evidence type="ECO:0000313" key="2">
    <source>
        <dbReference type="EMBL" id="MBB4764671.1"/>
    </source>
</evidence>
<sequence length="337" mass="37104">MDEITVLRESFDPDAAPSPAARERARTALQHRMNAPGGAGRSRHWRLRVPIAISVATATAVVAAIAVTDRGGTAPAGPAGRQESTQAGSPTGGRTAAMPYLRPVSAAQYLENAAWSAERQIWTDPDPEQFMYVETRELRNPRGYENKYPNGTLVPGKAKYRKIQVWTRVDGQVQGTMRNGRIEVIRQNQDGVTFAHLDWSRVAALTTPEKVREYAERPTGPVWVDPDALIGQYVVPPAVQAAVFRYLAREPGMKVNLSAVNIDGRPAIGMGRILEGYLSQELLFDKETYRLIGERLIAVSGKVRTADDGTVVTREGDLLRQVIYQRMTIVDRLGDTA</sequence>
<comment type="caution">
    <text evidence="2">The sequence shown here is derived from an EMBL/GenBank/DDBJ whole genome shotgun (WGS) entry which is preliminary data.</text>
</comment>
<dbReference type="AlphaFoldDB" id="A0A7W7I1T0"/>
<dbReference type="RefSeq" id="WP_184995830.1">
    <property type="nucleotide sequence ID" value="NZ_BOMK01000003.1"/>
</dbReference>
<keyword evidence="3" id="KW-1185">Reference proteome</keyword>
<protein>
    <submittedName>
        <fullName evidence="2">Uncharacterized protein</fullName>
    </submittedName>
</protein>
<proteinExistence type="predicted"/>
<dbReference type="Proteomes" id="UP000578112">
    <property type="component" value="Unassembled WGS sequence"/>
</dbReference>
<gene>
    <name evidence="2" type="ORF">BJ971_005227</name>
</gene>
<feature type="compositionally biased region" description="Low complexity" evidence="1">
    <location>
        <begin position="71"/>
        <end position="80"/>
    </location>
</feature>
<organism evidence="2 3">
    <name type="scientific">Actinoplanes digitatis</name>
    <dbReference type="NCBI Taxonomy" id="1868"/>
    <lineage>
        <taxon>Bacteria</taxon>
        <taxon>Bacillati</taxon>
        <taxon>Actinomycetota</taxon>
        <taxon>Actinomycetes</taxon>
        <taxon>Micromonosporales</taxon>
        <taxon>Micromonosporaceae</taxon>
        <taxon>Actinoplanes</taxon>
    </lineage>
</organism>
<evidence type="ECO:0000256" key="1">
    <source>
        <dbReference type="SAM" id="MobiDB-lite"/>
    </source>
</evidence>
<feature type="region of interest" description="Disordered" evidence="1">
    <location>
        <begin position="71"/>
        <end position="93"/>
    </location>
</feature>
<accession>A0A7W7I1T0</accession>